<feature type="chain" id="PRO_5045154980" evidence="1">
    <location>
        <begin position="24"/>
        <end position="207"/>
    </location>
</feature>
<dbReference type="Proteomes" id="UP001159405">
    <property type="component" value="Unassembled WGS sequence"/>
</dbReference>
<keyword evidence="3" id="KW-1185">Reference proteome</keyword>
<organism evidence="2 3">
    <name type="scientific">Porites lobata</name>
    <dbReference type="NCBI Taxonomy" id="104759"/>
    <lineage>
        <taxon>Eukaryota</taxon>
        <taxon>Metazoa</taxon>
        <taxon>Cnidaria</taxon>
        <taxon>Anthozoa</taxon>
        <taxon>Hexacorallia</taxon>
        <taxon>Scleractinia</taxon>
        <taxon>Fungiina</taxon>
        <taxon>Poritidae</taxon>
        <taxon>Porites</taxon>
    </lineage>
</organism>
<protein>
    <submittedName>
        <fullName evidence="2">Uncharacterized protein</fullName>
    </submittedName>
</protein>
<evidence type="ECO:0000256" key="1">
    <source>
        <dbReference type="SAM" id="SignalP"/>
    </source>
</evidence>
<accession>A0ABN8R0N2</accession>
<evidence type="ECO:0000313" key="3">
    <source>
        <dbReference type="Proteomes" id="UP001159405"/>
    </source>
</evidence>
<dbReference type="EMBL" id="CALNXK010000160">
    <property type="protein sequence ID" value="CAH3170960.1"/>
    <property type="molecule type" value="Genomic_DNA"/>
</dbReference>
<keyword evidence="1" id="KW-0732">Signal</keyword>
<gene>
    <name evidence="2" type="ORF">PLOB_00011552</name>
</gene>
<name>A0ABN8R0N2_9CNID</name>
<reference evidence="2 3" key="1">
    <citation type="submission" date="2022-05" db="EMBL/GenBank/DDBJ databases">
        <authorList>
            <consortium name="Genoscope - CEA"/>
            <person name="William W."/>
        </authorList>
    </citation>
    <scope>NUCLEOTIDE SEQUENCE [LARGE SCALE GENOMIC DNA]</scope>
</reference>
<sequence length="207" mass="23896">MKFVFGFHLACISLMLMFQIVSTLPHSPKHQEDCVTADEGSLCLCKNPSLYVKGFWRNDPPQDSYPRSLRCGAAITSNFHVDYCRFEGNWSIDLTTHDRNISCPNAFFVSGLYFPSRDRYFTYIYCCPPRNHPESYEECYVEDVFSTSFNGADVSECQRKGYFITGFYEKNHDSSPFPLPRLEKFYCCKMAGNCVLFVTSIPDCRKL</sequence>
<comment type="caution">
    <text evidence="2">The sequence shown here is derived from an EMBL/GenBank/DDBJ whole genome shotgun (WGS) entry which is preliminary data.</text>
</comment>
<feature type="signal peptide" evidence="1">
    <location>
        <begin position="1"/>
        <end position="23"/>
    </location>
</feature>
<evidence type="ECO:0000313" key="2">
    <source>
        <dbReference type="EMBL" id="CAH3170960.1"/>
    </source>
</evidence>
<proteinExistence type="predicted"/>